<gene>
    <name evidence="4" type="ORF">V2J18_02385</name>
</gene>
<comment type="caution">
    <text evidence="4">The sequence shown here is derived from an EMBL/GenBank/DDBJ whole genome shotgun (WGS) entry which is preliminary data.</text>
</comment>
<dbReference type="Pfam" id="PF20410">
    <property type="entry name" value="X-Tfes_XVIPCD"/>
    <property type="match status" value="1"/>
</dbReference>
<dbReference type="InterPro" id="IPR046519">
    <property type="entry name" value="X-Tfes_XVIPCD"/>
</dbReference>
<dbReference type="RefSeq" id="WP_336130822.1">
    <property type="nucleotide sequence ID" value="NZ_JBANDL010000002.1"/>
</dbReference>
<feature type="region of interest" description="Disordered" evidence="1">
    <location>
        <begin position="460"/>
        <end position="481"/>
    </location>
</feature>
<evidence type="ECO:0000259" key="2">
    <source>
        <dbReference type="Pfam" id="PF14410"/>
    </source>
</evidence>
<sequence length="481" mass="54401">MGYEFKTKQLQSGQSVQLVSWDDRPLTDHRELQHKPWLPTDTRASVGFYDSTVEYMRNDWARQHMQPQAAHLEAGSVLLYYHGDSKTWHSTDALDIDHVSQWRDHFGALGVANHAEAHMAYNDVSNLRMLPSVINRARDCADNVLTQYGADSQEWRTWVEQRFAFDPNAHHPAFDPDRDQARRTQGTLGTAWSPDEGRTGLSFDTRVVGKWFEAELKNAYAGSVPMRNHQGEVQEVPLFRCAASGQLCTRDALDIDHKVPFELLSQKMLEHAPNGQLSKADALDAYNDVSNLRLVSRSTNSSHEFEVDIRNEYRDHEEPERPGEFDDFIDRDAMDVDLDPVVAQQARELGRNYQPMPWLNEHGHPDKALYDDVLNKLGQTDFGRNMSDTQRENAAGALVFAVRNERMGSVDAVAQSLDGQALFAVQGSLQHPLGIAPVSKSDAMAQSIGISTLKLEELPQQQNPTQNAQSPHQQHHRTMMQ</sequence>
<name>A0ABU8CXL8_9GAMM</name>
<protein>
    <submittedName>
        <fullName evidence="4">XVIPCD domain-containing protein</fullName>
    </submittedName>
</protein>
<evidence type="ECO:0000256" key="1">
    <source>
        <dbReference type="SAM" id="MobiDB-lite"/>
    </source>
</evidence>
<evidence type="ECO:0000313" key="4">
    <source>
        <dbReference type="EMBL" id="MEI2453519.1"/>
    </source>
</evidence>
<organism evidence="4 5">
    <name type="scientific">Lysobacter firmicutimachus</name>
    <dbReference type="NCBI Taxonomy" id="1792846"/>
    <lineage>
        <taxon>Bacteria</taxon>
        <taxon>Pseudomonadati</taxon>
        <taxon>Pseudomonadota</taxon>
        <taxon>Gammaproteobacteria</taxon>
        <taxon>Lysobacterales</taxon>
        <taxon>Lysobacteraceae</taxon>
        <taxon>Lysobacter</taxon>
    </lineage>
</organism>
<dbReference type="InterPro" id="IPR026835">
    <property type="entry name" value="YqcG_C"/>
</dbReference>
<dbReference type="Pfam" id="PF14410">
    <property type="entry name" value="GH-E"/>
    <property type="match status" value="1"/>
</dbReference>
<evidence type="ECO:0000259" key="3">
    <source>
        <dbReference type="Pfam" id="PF20410"/>
    </source>
</evidence>
<evidence type="ECO:0000313" key="5">
    <source>
        <dbReference type="Proteomes" id="UP001387215"/>
    </source>
</evidence>
<feature type="domain" description="Toxin YqcG C-terminal" evidence="2">
    <location>
        <begin position="249"/>
        <end position="306"/>
    </location>
</feature>
<feature type="compositionally biased region" description="Polar residues" evidence="1">
    <location>
        <begin position="460"/>
        <end position="472"/>
    </location>
</feature>
<accession>A0ABU8CXL8</accession>
<reference evidence="4 5" key="1">
    <citation type="submission" date="2024-02" db="EMBL/GenBank/DDBJ databases">
        <title>Lysobacter Genome Sequencing and Mining.</title>
        <authorList>
            <person name="Bierman J."/>
            <person name="Walker M.C."/>
        </authorList>
    </citation>
    <scope>NUCLEOTIDE SEQUENCE [LARGE SCALE GENOMIC DNA]</scope>
    <source>
        <strain evidence="4 5">PB6250</strain>
    </source>
</reference>
<keyword evidence="5" id="KW-1185">Reference proteome</keyword>
<feature type="domain" description="X-Tfes XVIPCD" evidence="3">
    <location>
        <begin position="361"/>
        <end position="452"/>
    </location>
</feature>
<proteinExistence type="predicted"/>
<dbReference type="EMBL" id="JBANDL010000002">
    <property type="protein sequence ID" value="MEI2453519.1"/>
    <property type="molecule type" value="Genomic_DNA"/>
</dbReference>
<dbReference type="Proteomes" id="UP001387215">
    <property type="component" value="Unassembled WGS sequence"/>
</dbReference>